<accession>E3IW52</accession>
<sequence length="311" mass="31506" precursor="true">MRSREHRSLDGGLAVGRRAVRRTLAATAVASLAAVLAACGGSSGGSSADSTPSAATSAVATLPAALAGKTLTAAADASYAPNEFFDTDGKTVIGMDADLIKALGTALGTKVDVKNVGFDDIIPALDAGKYNIGISSFTDTKEREAKVDFVTYFSAGTSFFTSADKPASVKTLDDLCGLTVAVEKGTTQADDATAQDGTCKTAGKPGVTVSQFPDQNGANLALTSGRAQVSMADSPVADYQVKLSDGKLKLVGTPYGTAPYGIAVPKNSGLAQPLLTALKALIADGTYKQILTKWGVEDGAITSPQINGATS</sequence>
<dbReference type="PANTHER" id="PTHR35936:SF17">
    <property type="entry name" value="ARGININE-BINDING EXTRACELLULAR PROTEIN ARTP"/>
    <property type="match status" value="1"/>
</dbReference>
<keyword evidence="1" id="KW-0732">Signal</keyword>
<evidence type="ECO:0000259" key="3">
    <source>
        <dbReference type="SMART" id="SM00079"/>
    </source>
</evidence>
<dbReference type="HOGENOM" id="CLU_019602_18_1_11"/>
<dbReference type="STRING" id="298654.FraEuI1c_0816"/>
<proteinExistence type="predicted"/>
<dbReference type="OrthoDB" id="4633994at2"/>
<evidence type="ECO:0000259" key="2">
    <source>
        <dbReference type="SMART" id="SM00062"/>
    </source>
</evidence>
<dbReference type="GO" id="GO:0016020">
    <property type="term" value="C:membrane"/>
    <property type="evidence" value="ECO:0007669"/>
    <property type="project" value="InterPro"/>
</dbReference>
<dbReference type="PANTHER" id="PTHR35936">
    <property type="entry name" value="MEMBRANE-BOUND LYTIC MUREIN TRANSGLYCOSYLASE F"/>
    <property type="match status" value="1"/>
</dbReference>
<dbReference type="CDD" id="cd01004">
    <property type="entry name" value="PBP2_MidA_like"/>
    <property type="match status" value="1"/>
</dbReference>
<feature type="domain" description="Ionotropic glutamate receptor C-terminal" evidence="3">
    <location>
        <begin position="70"/>
        <end position="298"/>
    </location>
</feature>
<dbReference type="SMART" id="SM00062">
    <property type="entry name" value="PBPb"/>
    <property type="match status" value="1"/>
</dbReference>
<evidence type="ECO:0000313" key="5">
    <source>
        <dbReference type="Proteomes" id="UP000002484"/>
    </source>
</evidence>
<feature type="domain" description="Solute-binding protein family 3/N-terminal" evidence="2">
    <location>
        <begin position="70"/>
        <end position="298"/>
    </location>
</feature>
<dbReference type="Gene3D" id="3.40.190.10">
    <property type="entry name" value="Periplasmic binding protein-like II"/>
    <property type="match status" value="2"/>
</dbReference>
<dbReference type="SUPFAM" id="SSF53850">
    <property type="entry name" value="Periplasmic binding protein-like II"/>
    <property type="match status" value="1"/>
</dbReference>
<organism evidence="4 5">
    <name type="scientific">Pseudofrankia inefficax (strain DSM 45817 / CECT 9037 / DDB 130130 / EuI1c)</name>
    <name type="common">Frankia inefficax</name>
    <dbReference type="NCBI Taxonomy" id="298654"/>
    <lineage>
        <taxon>Bacteria</taxon>
        <taxon>Bacillati</taxon>
        <taxon>Actinomycetota</taxon>
        <taxon>Actinomycetes</taxon>
        <taxon>Frankiales</taxon>
        <taxon>Frankiaceae</taxon>
        <taxon>Pseudofrankia</taxon>
    </lineage>
</organism>
<dbReference type="InterPro" id="IPR001638">
    <property type="entry name" value="Solute-binding_3/MltF_N"/>
</dbReference>
<protein>
    <submittedName>
        <fullName evidence="4">Extracellular solute-binding protein family 3</fullName>
    </submittedName>
</protein>
<dbReference type="InterPro" id="IPR001320">
    <property type="entry name" value="Iontro_rcpt_C"/>
</dbReference>
<dbReference type="EMBL" id="CP002299">
    <property type="protein sequence ID" value="ADP78894.1"/>
    <property type="molecule type" value="Genomic_DNA"/>
</dbReference>
<dbReference type="GO" id="GO:0015276">
    <property type="term" value="F:ligand-gated monoatomic ion channel activity"/>
    <property type="evidence" value="ECO:0007669"/>
    <property type="project" value="InterPro"/>
</dbReference>
<dbReference type="Proteomes" id="UP000002484">
    <property type="component" value="Chromosome"/>
</dbReference>
<dbReference type="eggNOG" id="COG0834">
    <property type="taxonomic scope" value="Bacteria"/>
</dbReference>
<dbReference type="InParanoid" id="E3IW52"/>
<name>E3IW52_PSEI1</name>
<keyword evidence="5" id="KW-1185">Reference proteome</keyword>
<dbReference type="KEGG" id="fri:FraEuI1c_0816"/>
<dbReference type="Pfam" id="PF00497">
    <property type="entry name" value="SBP_bac_3"/>
    <property type="match status" value="1"/>
</dbReference>
<gene>
    <name evidence="4" type="ordered locus">FraEuI1c_0816</name>
</gene>
<dbReference type="RefSeq" id="WP_013422015.1">
    <property type="nucleotide sequence ID" value="NC_014666.1"/>
</dbReference>
<evidence type="ECO:0000313" key="4">
    <source>
        <dbReference type="EMBL" id="ADP78894.1"/>
    </source>
</evidence>
<reference evidence="4 5" key="1">
    <citation type="submission" date="2010-10" db="EMBL/GenBank/DDBJ databases">
        <title>Complete sequence of Frankia sp. EuI1c.</title>
        <authorList>
            <consortium name="US DOE Joint Genome Institute"/>
            <person name="Lucas S."/>
            <person name="Copeland A."/>
            <person name="Lapidus A."/>
            <person name="Cheng J.-F."/>
            <person name="Bruce D."/>
            <person name="Goodwin L."/>
            <person name="Pitluck S."/>
            <person name="Chertkov O."/>
            <person name="Detter J.C."/>
            <person name="Han C."/>
            <person name="Tapia R."/>
            <person name="Land M."/>
            <person name="Hauser L."/>
            <person name="Jeffries C."/>
            <person name="Kyrpides N."/>
            <person name="Ivanova N."/>
            <person name="Mikhailova N."/>
            <person name="Beauchemin N."/>
            <person name="Sen A."/>
            <person name="Sur S.A."/>
            <person name="Gtari M."/>
            <person name="Wall L."/>
            <person name="Tisa L."/>
            <person name="Woyke T."/>
        </authorList>
    </citation>
    <scope>NUCLEOTIDE SEQUENCE [LARGE SCALE GENOMIC DNA]</scope>
    <source>
        <strain evidence="5">DSM 45817 / CECT 9037 / EuI1c</strain>
    </source>
</reference>
<dbReference type="AlphaFoldDB" id="E3IW52"/>
<evidence type="ECO:0000256" key="1">
    <source>
        <dbReference type="ARBA" id="ARBA00022729"/>
    </source>
</evidence>
<dbReference type="SMART" id="SM00079">
    <property type="entry name" value="PBPe"/>
    <property type="match status" value="1"/>
</dbReference>